<dbReference type="GO" id="GO:0045004">
    <property type="term" value="P:DNA replication proofreading"/>
    <property type="evidence" value="ECO:0007669"/>
    <property type="project" value="TreeGrafter"/>
</dbReference>
<comment type="subunit">
    <text evidence="2">DNA polymerase III contains a core (composed of alpha, epsilon and theta chains) that associates with a tau subunit. This core dimerizes to form the POLIII' complex. PolIII' associates with the gamma complex (composed of gamma, delta, delta', psi and chi chains) and with the beta chain to form the complete DNA polymerase III complex.</text>
</comment>
<evidence type="ECO:0000256" key="1">
    <source>
        <dbReference type="ARBA" id="ARBA00025483"/>
    </source>
</evidence>
<dbReference type="InterPro" id="IPR047296">
    <property type="entry name" value="GIY-YIG_UvrC_Cho"/>
</dbReference>
<dbReference type="AlphaFoldDB" id="A0AAT9GG62"/>
<dbReference type="Pfam" id="PF00929">
    <property type="entry name" value="RNase_T"/>
    <property type="match status" value="1"/>
</dbReference>
<dbReference type="NCBIfam" id="TIGR00573">
    <property type="entry name" value="dnaq"/>
    <property type="match status" value="1"/>
</dbReference>
<evidence type="ECO:0000313" key="4">
    <source>
        <dbReference type="EMBL" id="BFG69501.1"/>
    </source>
</evidence>
<dbReference type="SUPFAM" id="SSF53098">
    <property type="entry name" value="Ribonuclease H-like"/>
    <property type="match status" value="1"/>
</dbReference>
<proteinExistence type="predicted"/>
<dbReference type="PROSITE" id="PS50164">
    <property type="entry name" value="GIY_YIG"/>
    <property type="match status" value="1"/>
</dbReference>
<dbReference type="SMART" id="SM00465">
    <property type="entry name" value="GIYc"/>
    <property type="match status" value="1"/>
</dbReference>
<dbReference type="InterPro" id="IPR035901">
    <property type="entry name" value="GIY-YIG_endonuc_sf"/>
</dbReference>
<dbReference type="InterPro" id="IPR036397">
    <property type="entry name" value="RNaseH_sf"/>
</dbReference>
<dbReference type="SMART" id="SM00479">
    <property type="entry name" value="EXOIII"/>
    <property type="match status" value="1"/>
</dbReference>
<gene>
    <name evidence="4" type="ORF">KACHI17_03820</name>
</gene>
<comment type="function">
    <text evidence="1">DNA polymerase III is a complex, multichain enzyme responsible for most of the replicative synthesis in bacteria. The epsilon subunit contain the editing function and is a proofreading 3'-5' exonuclease.</text>
</comment>
<sequence length="437" mass="50423">MQFAIVDIETTGGFPEQHGMTEIAIVLHNGTEVEGKYETLINPHQEIPPYIANMTGISDAMVAKAPSFETVAQEIFNLLSGRIFVAHNVNFDYSFVKYHLQKAGYQLNVPKLCTIRLSRKVFPGFRKYGLGHLCRELDIQITNRHRAGGDALATAQVLDMVLQNNGQRLIKEMLKKENHGQTLPAHLPEKQVMGLPQKPGVYYFHDQKDKVLYVGKAKNLKKRVLSHFSGLDISKKRQELLRTVHRISYVECPTEFIASLFESVEIKRLWPIHNKSQKRFEQVWGIYQFEDNRGYIRLGIDKKRKYLQPIASFALLADAHRMLWKLVKMHDLHPALCFLDLTPQKEWPAVDEYNQRVMTALHWVTEQKETFVIRDQSACILVENGVFYGMGITDADTAIHQLEELKGQLTMYPENEVIRSMIRNYTERYPSKVIRIA</sequence>
<dbReference type="GO" id="GO:0003677">
    <property type="term" value="F:DNA binding"/>
    <property type="evidence" value="ECO:0007669"/>
    <property type="project" value="InterPro"/>
</dbReference>
<dbReference type="InterPro" id="IPR000305">
    <property type="entry name" value="GIY-YIG_endonuc"/>
</dbReference>
<dbReference type="GO" id="GO:0005829">
    <property type="term" value="C:cytosol"/>
    <property type="evidence" value="ECO:0007669"/>
    <property type="project" value="TreeGrafter"/>
</dbReference>
<dbReference type="GO" id="GO:0006289">
    <property type="term" value="P:nucleotide-excision repair"/>
    <property type="evidence" value="ECO:0007669"/>
    <property type="project" value="InterPro"/>
</dbReference>
<dbReference type="CDD" id="cd06127">
    <property type="entry name" value="DEDDh"/>
    <property type="match status" value="1"/>
</dbReference>
<dbReference type="PANTHER" id="PTHR30231">
    <property type="entry name" value="DNA POLYMERASE III SUBUNIT EPSILON"/>
    <property type="match status" value="1"/>
</dbReference>
<feature type="domain" description="GIY-YIG" evidence="3">
    <location>
        <begin position="197"/>
        <end position="275"/>
    </location>
</feature>
<dbReference type="GO" id="GO:0008408">
    <property type="term" value="F:3'-5' exonuclease activity"/>
    <property type="evidence" value="ECO:0007669"/>
    <property type="project" value="TreeGrafter"/>
</dbReference>
<accession>A0AAT9GG62</accession>
<name>A0AAT9GG62_9BACT</name>
<dbReference type="InterPro" id="IPR012337">
    <property type="entry name" value="RNaseH-like_sf"/>
</dbReference>
<organism evidence="4">
    <name type="scientific">Sediminibacterium sp. KACHI17</name>
    <dbReference type="NCBI Taxonomy" id="1751071"/>
    <lineage>
        <taxon>Bacteria</taxon>
        <taxon>Pseudomonadati</taxon>
        <taxon>Bacteroidota</taxon>
        <taxon>Chitinophagia</taxon>
        <taxon>Chitinophagales</taxon>
        <taxon>Chitinophagaceae</taxon>
        <taxon>Sediminibacterium</taxon>
    </lineage>
</organism>
<dbReference type="FunFam" id="3.30.420.10:FF:000045">
    <property type="entry name" value="3'-5' exonuclease DinG"/>
    <property type="match status" value="1"/>
</dbReference>
<dbReference type="Gene3D" id="3.40.1440.10">
    <property type="entry name" value="GIY-YIG endonuclease"/>
    <property type="match status" value="1"/>
</dbReference>
<dbReference type="InterPro" id="IPR006054">
    <property type="entry name" value="DnaQ"/>
</dbReference>
<dbReference type="Gene3D" id="3.30.420.10">
    <property type="entry name" value="Ribonuclease H-like superfamily/Ribonuclease H"/>
    <property type="match status" value="1"/>
</dbReference>
<keyword evidence="4" id="KW-0540">Nuclease</keyword>
<dbReference type="EMBL" id="AP029612">
    <property type="protein sequence ID" value="BFG69501.1"/>
    <property type="molecule type" value="Genomic_DNA"/>
</dbReference>
<dbReference type="GO" id="GO:0003887">
    <property type="term" value="F:DNA-directed DNA polymerase activity"/>
    <property type="evidence" value="ECO:0007669"/>
    <property type="project" value="InterPro"/>
</dbReference>
<evidence type="ECO:0000256" key="2">
    <source>
        <dbReference type="ARBA" id="ARBA00026073"/>
    </source>
</evidence>
<dbReference type="CDD" id="cd10434">
    <property type="entry name" value="GIY-YIG_UvrC_Cho"/>
    <property type="match status" value="1"/>
</dbReference>
<dbReference type="SUPFAM" id="SSF82771">
    <property type="entry name" value="GIY-YIG endonuclease"/>
    <property type="match status" value="1"/>
</dbReference>
<keyword evidence="4" id="KW-0269">Exonuclease</keyword>
<dbReference type="PANTHER" id="PTHR30231:SF41">
    <property type="entry name" value="DNA POLYMERASE III SUBUNIT EPSILON"/>
    <property type="match status" value="1"/>
</dbReference>
<dbReference type="RefSeq" id="WP_353549822.1">
    <property type="nucleotide sequence ID" value="NZ_AP029612.1"/>
</dbReference>
<reference evidence="4" key="1">
    <citation type="submission" date="2024-02" db="EMBL/GenBank/DDBJ databases">
        <title>Sediminibacterium planktonica sp. nov. and Sediminibacterium longus sp. nov., isolated from surface lake and river water.</title>
        <authorList>
            <person name="Watanabe K."/>
            <person name="Takemine S."/>
            <person name="Ishii Y."/>
            <person name="Ogata Y."/>
            <person name="Shindo C."/>
            <person name="Suda W."/>
        </authorList>
    </citation>
    <scope>NUCLEOTIDE SEQUENCE</scope>
    <source>
        <strain evidence="4">KACHI17</strain>
    </source>
</reference>
<dbReference type="Pfam" id="PF01541">
    <property type="entry name" value="GIY-YIG"/>
    <property type="match status" value="1"/>
</dbReference>
<dbReference type="InterPro" id="IPR013520">
    <property type="entry name" value="Ribonucl_H"/>
</dbReference>
<keyword evidence="4" id="KW-0378">Hydrolase</keyword>
<evidence type="ECO:0000259" key="3">
    <source>
        <dbReference type="PROSITE" id="PS50164"/>
    </source>
</evidence>
<protein>
    <submittedName>
        <fullName evidence="4">Exonuclease domain-containing protein</fullName>
    </submittedName>
</protein>